<dbReference type="EMBL" id="WWEO01000045">
    <property type="protein sequence ID" value="NCD71773.1"/>
    <property type="molecule type" value="Genomic_DNA"/>
</dbReference>
<dbReference type="Proteomes" id="UP000638732">
    <property type="component" value="Unassembled WGS sequence"/>
</dbReference>
<evidence type="ECO:0000256" key="2">
    <source>
        <dbReference type="ARBA" id="ARBA00006555"/>
    </source>
</evidence>
<feature type="compositionally biased region" description="Pro residues" evidence="10">
    <location>
        <begin position="82"/>
        <end position="99"/>
    </location>
</feature>
<keyword evidence="6 11" id="KW-0812">Transmembrane</keyword>
<protein>
    <submittedName>
        <fullName evidence="13">TonB family protein</fullName>
    </submittedName>
</protein>
<keyword evidence="3" id="KW-0813">Transport</keyword>
<gene>
    <name evidence="13" type="ORF">GSY63_20580</name>
</gene>
<evidence type="ECO:0000256" key="1">
    <source>
        <dbReference type="ARBA" id="ARBA00004383"/>
    </source>
</evidence>
<dbReference type="GO" id="GO:0031992">
    <property type="term" value="F:energy transducer activity"/>
    <property type="evidence" value="ECO:0007669"/>
    <property type="project" value="TreeGrafter"/>
</dbReference>
<dbReference type="PROSITE" id="PS52015">
    <property type="entry name" value="TONB_CTD"/>
    <property type="match status" value="1"/>
</dbReference>
<evidence type="ECO:0000259" key="12">
    <source>
        <dbReference type="PROSITE" id="PS52015"/>
    </source>
</evidence>
<reference evidence="13" key="2">
    <citation type="submission" date="2020-10" db="EMBL/GenBank/DDBJ databases">
        <title>Mucilaginibacter sp. nov., isolated from soil.</title>
        <authorList>
            <person name="Jeon C.O."/>
        </authorList>
    </citation>
    <scope>NUCLEOTIDE SEQUENCE</scope>
    <source>
        <strain evidence="13">R11</strain>
    </source>
</reference>
<keyword evidence="9 11" id="KW-0472">Membrane</keyword>
<organism evidence="13 14">
    <name type="scientific">Mucilaginibacter agri</name>
    <dbReference type="NCBI Taxonomy" id="2695265"/>
    <lineage>
        <taxon>Bacteria</taxon>
        <taxon>Pseudomonadati</taxon>
        <taxon>Bacteroidota</taxon>
        <taxon>Sphingobacteriia</taxon>
        <taxon>Sphingobacteriales</taxon>
        <taxon>Sphingobacteriaceae</taxon>
        <taxon>Mucilaginibacter</taxon>
    </lineage>
</organism>
<evidence type="ECO:0000256" key="3">
    <source>
        <dbReference type="ARBA" id="ARBA00022448"/>
    </source>
</evidence>
<proteinExistence type="inferred from homology"/>
<dbReference type="Pfam" id="PF03544">
    <property type="entry name" value="TonB_C"/>
    <property type="match status" value="1"/>
</dbReference>
<keyword evidence="7" id="KW-0653">Protein transport</keyword>
<reference evidence="13" key="1">
    <citation type="submission" date="2020-01" db="EMBL/GenBank/DDBJ databases">
        <authorList>
            <person name="Seo Y.L."/>
        </authorList>
    </citation>
    <scope>NUCLEOTIDE SEQUENCE</scope>
    <source>
        <strain evidence="13">R11</strain>
    </source>
</reference>
<keyword evidence="14" id="KW-1185">Reference proteome</keyword>
<keyword evidence="4" id="KW-1003">Cell membrane</keyword>
<evidence type="ECO:0000256" key="5">
    <source>
        <dbReference type="ARBA" id="ARBA00022519"/>
    </source>
</evidence>
<evidence type="ECO:0000256" key="6">
    <source>
        <dbReference type="ARBA" id="ARBA00022692"/>
    </source>
</evidence>
<dbReference type="InterPro" id="IPR037682">
    <property type="entry name" value="TonB_C"/>
</dbReference>
<evidence type="ECO:0000313" key="14">
    <source>
        <dbReference type="Proteomes" id="UP000638732"/>
    </source>
</evidence>
<evidence type="ECO:0000256" key="10">
    <source>
        <dbReference type="SAM" id="MobiDB-lite"/>
    </source>
</evidence>
<feature type="region of interest" description="Disordered" evidence="10">
    <location>
        <begin position="81"/>
        <end position="109"/>
    </location>
</feature>
<evidence type="ECO:0000256" key="4">
    <source>
        <dbReference type="ARBA" id="ARBA00022475"/>
    </source>
</evidence>
<dbReference type="PANTHER" id="PTHR33446:SF2">
    <property type="entry name" value="PROTEIN TONB"/>
    <property type="match status" value="1"/>
</dbReference>
<dbReference type="AlphaFoldDB" id="A0A965ZKN2"/>
<dbReference type="GO" id="GO:0015031">
    <property type="term" value="P:protein transport"/>
    <property type="evidence" value="ECO:0007669"/>
    <property type="project" value="UniProtKB-KW"/>
</dbReference>
<dbReference type="NCBIfam" id="TIGR01352">
    <property type="entry name" value="tonB_Cterm"/>
    <property type="match status" value="1"/>
</dbReference>
<evidence type="ECO:0000313" key="13">
    <source>
        <dbReference type="EMBL" id="NCD71773.1"/>
    </source>
</evidence>
<dbReference type="Gene3D" id="3.30.1150.10">
    <property type="match status" value="1"/>
</dbReference>
<keyword evidence="8 11" id="KW-1133">Transmembrane helix</keyword>
<dbReference type="InterPro" id="IPR006260">
    <property type="entry name" value="TonB/TolA_C"/>
</dbReference>
<dbReference type="PANTHER" id="PTHR33446">
    <property type="entry name" value="PROTEIN TONB-RELATED"/>
    <property type="match status" value="1"/>
</dbReference>
<dbReference type="InterPro" id="IPR051045">
    <property type="entry name" value="TonB-dependent_transducer"/>
</dbReference>
<evidence type="ECO:0000256" key="7">
    <source>
        <dbReference type="ARBA" id="ARBA00022927"/>
    </source>
</evidence>
<comment type="similarity">
    <text evidence="2">Belongs to the TonB family.</text>
</comment>
<feature type="compositionally biased region" description="Low complexity" evidence="10">
    <location>
        <begin position="100"/>
        <end position="109"/>
    </location>
</feature>
<evidence type="ECO:0000256" key="11">
    <source>
        <dbReference type="SAM" id="Phobius"/>
    </source>
</evidence>
<feature type="transmembrane region" description="Helical" evidence="11">
    <location>
        <begin position="41"/>
        <end position="60"/>
    </location>
</feature>
<evidence type="ECO:0000256" key="9">
    <source>
        <dbReference type="ARBA" id="ARBA00023136"/>
    </source>
</evidence>
<dbReference type="RefSeq" id="WP_166587752.1">
    <property type="nucleotide sequence ID" value="NZ_WWEO01000045.1"/>
</dbReference>
<dbReference type="SUPFAM" id="SSF74653">
    <property type="entry name" value="TolA/TonB C-terminal domain"/>
    <property type="match status" value="1"/>
</dbReference>
<name>A0A965ZKN2_9SPHI</name>
<accession>A0A965ZKN2</accession>
<sequence>MLIPKFDLYKSEWLELVFEKRNKSYGAYELRQHYSQYMVRALSYTLFGFVAIAITLSIVARTKQVELIRDKEITIDLTKVVMPPPPKQQDKALPPPPAKPITAKPLAPTQSAPNVVIPTRITPEEVNTNPPTIADLQKSISGSEVSKGTGAPAVQPITNGGGAGNGTADKGDDNGGVLLTADVAPEPNGGMAGWAKFLQRSLRYPDTEAQGRVFVSFVVERDGSLTDIKIVKGVSPELDAEALRVLRMAPKWKPGLQGGRAVRVQYNIPIVFQLNN</sequence>
<evidence type="ECO:0000256" key="8">
    <source>
        <dbReference type="ARBA" id="ARBA00022989"/>
    </source>
</evidence>
<keyword evidence="5" id="KW-0997">Cell inner membrane</keyword>
<comment type="caution">
    <text evidence="13">The sequence shown here is derived from an EMBL/GenBank/DDBJ whole genome shotgun (WGS) entry which is preliminary data.</text>
</comment>
<dbReference type="GO" id="GO:0055085">
    <property type="term" value="P:transmembrane transport"/>
    <property type="evidence" value="ECO:0007669"/>
    <property type="project" value="InterPro"/>
</dbReference>
<comment type="subcellular location">
    <subcellularLocation>
        <location evidence="1">Cell inner membrane</location>
        <topology evidence="1">Single-pass membrane protein</topology>
        <orientation evidence="1">Periplasmic side</orientation>
    </subcellularLocation>
</comment>
<dbReference type="GO" id="GO:0098797">
    <property type="term" value="C:plasma membrane protein complex"/>
    <property type="evidence" value="ECO:0007669"/>
    <property type="project" value="TreeGrafter"/>
</dbReference>
<feature type="domain" description="TonB C-terminal" evidence="12">
    <location>
        <begin position="185"/>
        <end position="276"/>
    </location>
</feature>